<feature type="transmembrane region" description="Helical" evidence="2">
    <location>
        <begin position="143"/>
        <end position="163"/>
    </location>
</feature>
<organism evidence="3 4">
    <name type="scientific">Mobilicoccus caccae</name>
    <dbReference type="NCBI Taxonomy" id="1859295"/>
    <lineage>
        <taxon>Bacteria</taxon>
        <taxon>Bacillati</taxon>
        <taxon>Actinomycetota</taxon>
        <taxon>Actinomycetes</taxon>
        <taxon>Micrococcales</taxon>
        <taxon>Dermatophilaceae</taxon>
        <taxon>Mobilicoccus</taxon>
    </lineage>
</organism>
<feature type="compositionally biased region" description="Low complexity" evidence="1">
    <location>
        <begin position="103"/>
        <end position="112"/>
    </location>
</feature>
<reference evidence="4" key="1">
    <citation type="journal article" date="2019" name="Int. J. Syst. Evol. Microbiol.">
        <title>The Global Catalogue of Microorganisms (GCM) 10K type strain sequencing project: providing services to taxonomists for standard genome sequencing and annotation.</title>
        <authorList>
            <consortium name="The Broad Institute Genomics Platform"/>
            <consortium name="The Broad Institute Genome Sequencing Center for Infectious Disease"/>
            <person name="Wu L."/>
            <person name="Ma J."/>
        </authorList>
    </citation>
    <scope>NUCLEOTIDE SEQUENCE [LARGE SCALE GENOMIC DNA]</scope>
    <source>
        <strain evidence="4">NBRC 113072</strain>
    </source>
</reference>
<gene>
    <name evidence="3" type="ORF">GCM10025883_44430</name>
</gene>
<feature type="region of interest" description="Disordered" evidence="1">
    <location>
        <begin position="203"/>
        <end position="233"/>
    </location>
</feature>
<accession>A0ABQ6IWR3</accession>
<evidence type="ECO:0000256" key="1">
    <source>
        <dbReference type="SAM" id="MobiDB-lite"/>
    </source>
</evidence>
<dbReference type="EMBL" id="BSUO01000002">
    <property type="protein sequence ID" value="GMA42398.1"/>
    <property type="molecule type" value="Genomic_DNA"/>
</dbReference>
<evidence type="ECO:0000313" key="4">
    <source>
        <dbReference type="Proteomes" id="UP001157126"/>
    </source>
</evidence>
<keyword evidence="4" id="KW-1185">Reference proteome</keyword>
<name>A0ABQ6IWR3_9MICO</name>
<keyword evidence="2" id="KW-1133">Transmembrane helix</keyword>
<feature type="compositionally biased region" description="Basic residues" evidence="1">
    <location>
        <begin position="214"/>
        <end position="233"/>
    </location>
</feature>
<comment type="caution">
    <text evidence="3">The sequence shown here is derived from an EMBL/GenBank/DDBJ whole genome shotgun (WGS) entry which is preliminary data.</text>
</comment>
<feature type="region of interest" description="Disordered" evidence="1">
    <location>
        <begin position="82"/>
        <end position="119"/>
    </location>
</feature>
<proteinExistence type="predicted"/>
<keyword evidence="2" id="KW-0812">Transmembrane</keyword>
<sequence>MATTPLIAITRTLTPSGQPEVTIDGRHVSPEPGESADQAALRAAARLADRAPGRVVHADMADEHGASWRVAIHADGSVLALPNDEQDEDPTTQLEAVSPAPAPLSLPDTTPAPRRHPTRHLAGATALTASLTGLRRRITKRQLSVAAVVLAALVVVGAIALAMHTMVSGDAPSQSATTAVAVTPGGVPRRTAAGMGQVGHLVIAGPHARGQEGRRRRRHQSRHRHRRPSGGPR</sequence>
<protein>
    <submittedName>
        <fullName evidence="3">Uncharacterized protein</fullName>
    </submittedName>
</protein>
<evidence type="ECO:0000256" key="2">
    <source>
        <dbReference type="SAM" id="Phobius"/>
    </source>
</evidence>
<evidence type="ECO:0000313" key="3">
    <source>
        <dbReference type="EMBL" id="GMA42398.1"/>
    </source>
</evidence>
<dbReference type="Proteomes" id="UP001157126">
    <property type="component" value="Unassembled WGS sequence"/>
</dbReference>
<keyword evidence="2" id="KW-0472">Membrane</keyword>